<dbReference type="InterPro" id="IPR003644">
    <property type="entry name" value="Calx_beta"/>
</dbReference>
<dbReference type="PANTHER" id="PTHR46682:SF1">
    <property type="entry name" value="ADHESION G-PROTEIN COUPLED RECEPTOR V1"/>
    <property type="match status" value="1"/>
</dbReference>
<reference evidence="6 7" key="1">
    <citation type="journal article" date="2022" name="Nat. Ecol. Evol.">
        <title>A masculinizing supergene underlies an exaggerated male reproductive morph in a spider.</title>
        <authorList>
            <person name="Hendrickx F."/>
            <person name="De Corte Z."/>
            <person name="Sonet G."/>
            <person name="Van Belleghem S.M."/>
            <person name="Kostlbacher S."/>
            <person name="Vangestel C."/>
        </authorList>
    </citation>
    <scope>NUCLEOTIDE SEQUENCE [LARGE SCALE GENOMIC DNA]</scope>
    <source>
        <strain evidence="6">W744_W776</strain>
    </source>
</reference>
<evidence type="ECO:0000256" key="4">
    <source>
        <dbReference type="SAM" id="SignalP"/>
    </source>
</evidence>
<feature type="signal peptide" evidence="4">
    <location>
        <begin position="1"/>
        <end position="17"/>
    </location>
</feature>
<feature type="domain" description="Calx-beta" evidence="5">
    <location>
        <begin position="76"/>
        <end position="171"/>
    </location>
</feature>
<dbReference type="PANTHER" id="PTHR46682">
    <property type="entry name" value="ADHESION G-PROTEIN COUPLED RECEPTOR V1"/>
    <property type="match status" value="1"/>
</dbReference>
<dbReference type="EMBL" id="JAFNEN010000228">
    <property type="protein sequence ID" value="KAG8188862.1"/>
    <property type="molecule type" value="Genomic_DNA"/>
</dbReference>
<organism evidence="6 7">
    <name type="scientific">Oedothorax gibbosus</name>
    <dbReference type="NCBI Taxonomy" id="931172"/>
    <lineage>
        <taxon>Eukaryota</taxon>
        <taxon>Metazoa</taxon>
        <taxon>Ecdysozoa</taxon>
        <taxon>Arthropoda</taxon>
        <taxon>Chelicerata</taxon>
        <taxon>Arachnida</taxon>
        <taxon>Araneae</taxon>
        <taxon>Araneomorphae</taxon>
        <taxon>Entelegynae</taxon>
        <taxon>Araneoidea</taxon>
        <taxon>Linyphiidae</taxon>
        <taxon>Erigoninae</taxon>
        <taxon>Oedothorax</taxon>
    </lineage>
</organism>
<feature type="domain" description="Calx-beta" evidence="5">
    <location>
        <begin position="776"/>
        <end position="875"/>
    </location>
</feature>
<sequence length="1349" mass="147518">MLGSLALLAVLLNFASGAVKVSKPQACGPSEEFRRCGPAASCVPTCDNQGEQVCCVVGCTEGCFCVDGYIRDHNKKCVAVKDCPSAGLLKFEKLELVILENAKIARLTVLRINGSHGHITVRWKVQTSNPSYSTLTGLLVFEDGIASQFIDIPVIDNDIRDSDITLIVELFEPSRKTGVEPRGGSSTITIQDDDMRPGYPEMDKLSLSVKESDGSVSVRVVRVGGTDGRLTASWKTVGGTAQVKSDFIEDSGQLVFGDGVQEKYIKIKINNDEVRETKEQFRVEIYDPTVGAGVLNFRNLGSKLSTIVTIEDDDMTPGYPEMPTRELRVMESDGTISIKVVRKGGTDGTITVKYRIIPGTALLSSDFMVVAPEGVLVFAEGVSEQTISVFIFDDNKREKEEKFRVELFEPFPGPGTLNFRNKGTSLVTDVVILDNDMRSGYLQLERTEIRVLEGLKRVEIFVLRLDGFDGQVSVLWQTRAGEGDNAALASVDFETTTGRLIFLEGETRKSFVVNIFDDNIRESPEEFLVDIFNASAAVGVLNFRGLGQQVTTKIFIEDDDMKPGKLVLEQSTLDVLENSGIINVAVNRVDGTDGQVLVHWRTIGEGSFFEVGHGILVFQEGESRKNIEIRIIDNQIRNREKRSFQVELFEPSGPPGVDFRGFGEITRTTINVNDDDVNVGRLKISRNIGFSIINHVPTVTATIQRFDGADGRIFVKWRTVSTLTTFVHVSGDIIFEEGETEKFIQIPRPLGDFDIELINPRPGLQGVSFRGLGEDSKVDIKLNAIVGNFSIEERQYHVSENIGTLSIGIVRDGNADVPFRVQWRLIPRTAVEIKDFEAEVKEIVFLSHQHLQFISIHIKDDTEREADEYFEVELVNVFADVGFAFNGFGAVTKTVVTIIDNDKNPGVFSFMDSSVIVSVGSNATLKVVRTGGADGIVELHYRSTDGDATREDVHYRGAKGTLHFEDGQTEREFTIQILPGDGSGAERRFSIGLFDPSSSARLGTNTLITVIIRGEEKPRGPLIFFWNNTLEVPRDSESVLFQIRRTVDGLPQTFFLETLQFNGEGAALPKVDYRPIRGYLTFKPDLVALTSMVKLIPNPTNRAVFKVFLLRISQADVGGIVPGGDFMTVILKDVGALSWKGPEVHQQTSVEVSHSVQTEIHQPPPPDLEFRGGAKVHHEQIEIPKCPAGQTFKKCQPTCQKKCGEGTPQVPHSCNLRGCIDGCFCPTGMLLDPASKKCVAPAQCPVFNCPPGLIFKECAPACPEVCPGLDFLDNNCHGSGCVKGCYCPRGLLLDNTLRNCVNPAHCPSASQAASGRATLTGGLTGGLPTGALQGQVQGGGGLLGGLLNG</sequence>
<dbReference type="GO" id="GO:0010855">
    <property type="term" value="F:adenylate cyclase inhibitor activity"/>
    <property type="evidence" value="ECO:0007669"/>
    <property type="project" value="TreeGrafter"/>
</dbReference>
<dbReference type="SMART" id="SM00237">
    <property type="entry name" value="Calx_beta"/>
    <property type="match status" value="7"/>
</dbReference>
<dbReference type="CDD" id="cd19941">
    <property type="entry name" value="TIL"/>
    <property type="match status" value="3"/>
</dbReference>
<accession>A0AAV6UWU7</accession>
<dbReference type="GO" id="GO:0005737">
    <property type="term" value="C:cytoplasm"/>
    <property type="evidence" value="ECO:0007669"/>
    <property type="project" value="TreeGrafter"/>
</dbReference>
<feature type="domain" description="Calx-beta" evidence="5">
    <location>
        <begin position="894"/>
        <end position="994"/>
    </location>
</feature>
<dbReference type="GO" id="GO:0001965">
    <property type="term" value="F:G-protein alpha-subunit binding"/>
    <property type="evidence" value="ECO:0007669"/>
    <property type="project" value="TreeGrafter"/>
</dbReference>
<protein>
    <recommendedName>
        <fullName evidence="5">Calx-beta domain-containing protein</fullName>
    </recommendedName>
</protein>
<dbReference type="Pfam" id="PF01826">
    <property type="entry name" value="TIL"/>
    <property type="match status" value="3"/>
</dbReference>
<dbReference type="InterPro" id="IPR036084">
    <property type="entry name" value="Ser_inhib-like_sf"/>
</dbReference>
<feature type="chain" id="PRO_5043899545" description="Calx-beta domain-containing protein" evidence="4">
    <location>
        <begin position="18"/>
        <end position="1349"/>
    </location>
</feature>
<evidence type="ECO:0000256" key="3">
    <source>
        <dbReference type="ARBA" id="ARBA00022837"/>
    </source>
</evidence>
<dbReference type="InterPro" id="IPR002919">
    <property type="entry name" value="TIL_dom"/>
</dbReference>
<dbReference type="Gene3D" id="2.10.25.10">
    <property type="entry name" value="Laminin"/>
    <property type="match status" value="3"/>
</dbReference>
<dbReference type="SUPFAM" id="SSF57567">
    <property type="entry name" value="Serine protease inhibitors"/>
    <property type="match status" value="3"/>
</dbReference>
<evidence type="ECO:0000256" key="2">
    <source>
        <dbReference type="ARBA" id="ARBA00022737"/>
    </source>
</evidence>
<feature type="domain" description="Calx-beta" evidence="5">
    <location>
        <begin position="186"/>
        <end position="286"/>
    </location>
</feature>
<evidence type="ECO:0000313" key="6">
    <source>
        <dbReference type="EMBL" id="KAG8188862.1"/>
    </source>
</evidence>
<dbReference type="Gene3D" id="2.60.40.2030">
    <property type="match status" value="8"/>
</dbReference>
<keyword evidence="2" id="KW-0677">Repeat</keyword>
<keyword evidence="3" id="KW-0106">Calcium</keyword>
<dbReference type="Pfam" id="PF03160">
    <property type="entry name" value="Calx-beta"/>
    <property type="match status" value="8"/>
</dbReference>
<evidence type="ECO:0000313" key="7">
    <source>
        <dbReference type="Proteomes" id="UP000827092"/>
    </source>
</evidence>
<dbReference type="GO" id="GO:0016020">
    <property type="term" value="C:membrane"/>
    <property type="evidence" value="ECO:0007669"/>
    <property type="project" value="InterPro"/>
</dbReference>
<dbReference type="SUPFAM" id="SSF141072">
    <property type="entry name" value="CalX-like"/>
    <property type="match status" value="8"/>
</dbReference>
<feature type="domain" description="Calx-beta" evidence="5">
    <location>
        <begin position="306"/>
        <end position="408"/>
    </location>
</feature>
<dbReference type="InterPro" id="IPR026919">
    <property type="entry name" value="ADGRV1"/>
</dbReference>
<feature type="domain" description="Calx-beta" evidence="5">
    <location>
        <begin position="428"/>
        <end position="532"/>
    </location>
</feature>
<evidence type="ECO:0000259" key="5">
    <source>
        <dbReference type="SMART" id="SM00237"/>
    </source>
</evidence>
<dbReference type="GO" id="GO:0004930">
    <property type="term" value="F:G protein-coupled receptor activity"/>
    <property type="evidence" value="ECO:0007669"/>
    <property type="project" value="InterPro"/>
</dbReference>
<keyword evidence="7" id="KW-1185">Reference proteome</keyword>
<keyword evidence="1 4" id="KW-0732">Signal</keyword>
<proteinExistence type="predicted"/>
<feature type="domain" description="Calx-beta" evidence="5">
    <location>
        <begin position="552"/>
        <end position="649"/>
    </location>
</feature>
<dbReference type="InterPro" id="IPR038081">
    <property type="entry name" value="CalX-like_sf"/>
</dbReference>
<dbReference type="GO" id="GO:0071277">
    <property type="term" value="P:cellular response to calcium ion"/>
    <property type="evidence" value="ECO:0007669"/>
    <property type="project" value="TreeGrafter"/>
</dbReference>
<name>A0AAV6UWU7_9ARAC</name>
<dbReference type="Proteomes" id="UP000827092">
    <property type="component" value="Unassembled WGS sequence"/>
</dbReference>
<evidence type="ECO:0000256" key="1">
    <source>
        <dbReference type="ARBA" id="ARBA00022729"/>
    </source>
</evidence>
<gene>
    <name evidence="6" type="ORF">JTE90_018268</name>
</gene>
<comment type="caution">
    <text evidence="6">The sequence shown here is derived from an EMBL/GenBank/DDBJ whole genome shotgun (WGS) entry which is preliminary data.</text>
</comment>